<evidence type="ECO:0000313" key="6">
    <source>
        <dbReference type="Proteomes" id="UP000672097"/>
    </source>
</evidence>
<dbReference type="Gene3D" id="3.90.182.10">
    <property type="entry name" value="Toxin - Anthrax Protective Antigen,domain 1"/>
    <property type="match status" value="1"/>
</dbReference>
<dbReference type="InterPro" id="IPR050557">
    <property type="entry name" value="RTX_toxin/Mannuronan_C5-epim"/>
</dbReference>
<gene>
    <name evidence="5" type="ORF">KAK11_10305</name>
</gene>
<dbReference type="InterPro" id="IPR013320">
    <property type="entry name" value="ConA-like_dom_sf"/>
</dbReference>
<dbReference type="InterPro" id="IPR001343">
    <property type="entry name" value="Hemolysn_Ca-bd"/>
</dbReference>
<name>A0ABS5DX46_9BURK</name>
<feature type="region of interest" description="Disordered" evidence="3">
    <location>
        <begin position="3953"/>
        <end position="3986"/>
    </location>
</feature>
<feature type="region of interest" description="Disordered" evidence="3">
    <location>
        <begin position="1145"/>
        <end position="1166"/>
    </location>
</feature>
<dbReference type="PROSITE" id="PS00330">
    <property type="entry name" value="HEMOLYSIN_CALCIUM"/>
    <property type="match status" value="15"/>
</dbReference>
<dbReference type="EMBL" id="JAGQDG010000003">
    <property type="protein sequence ID" value="MBQ0935722.1"/>
    <property type="molecule type" value="Genomic_DNA"/>
</dbReference>
<dbReference type="InterPro" id="IPR011658">
    <property type="entry name" value="PA14_dom"/>
</dbReference>
<feature type="domain" description="PA14" evidence="4">
    <location>
        <begin position="3209"/>
        <end position="3350"/>
    </location>
</feature>
<dbReference type="Pfam" id="PF00353">
    <property type="entry name" value="HemolysinCabind"/>
    <property type="match status" value="38"/>
</dbReference>
<dbReference type="PANTHER" id="PTHR38340">
    <property type="entry name" value="S-LAYER PROTEIN"/>
    <property type="match status" value="1"/>
</dbReference>
<reference evidence="5 6" key="1">
    <citation type="submission" date="2021-04" db="EMBL/GenBank/DDBJ databases">
        <title>The genome sequence of type strain Ideonella paludis KCTC 32238.</title>
        <authorList>
            <person name="Liu Y."/>
        </authorList>
    </citation>
    <scope>NUCLEOTIDE SEQUENCE [LARGE SCALE GENOMIC DNA]</scope>
    <source>
        <strain evidence="5 6">KCTC 32238</strain>
    </source>
</reference>
<feature type="compositionally biased region" description="Pro residues" evidence="3">
    <location>
        <begin position="170"/>
        <end position="187"/>
    </location>
</feature>
<dbReference type="InterPro" id="IPR011049">
    <property type="entry name" value="Serralysin-like_metalloprot_C"/>
</dbReference>
<dbReference type="SUPFAM" id="SSF51120">
    <property type="entry name" value="beta-Roll"/>
    <property type="match status" value="27"/>
</dbReference>
<evidence type="ECO:0000313" key="5">
    <source>
        <dbReference type="EMBL" id="MBQ0935722.1"/>
    </source>
</evidence>
<dbReference type="InterPro" id="IPR037524">
    <property type="entry name" value="PA14/GLEYA"/>
</dbReference>
<dbReference type="PANTHER" id="PTHR38340:SF1">
    <property type="entry name" value="S-LAYER PROTEIN"/>
    <property type="match status" value="1"/>
</dbReference>
<dbReference type="SUPFAM" id="SSF56988">
    <property type="entry name" value="Anthrax protective antigen"/>
    <property type="match status" value="1"/>
</dbReference>
<dbReference type="SUPFAM" id="SSF49899">
    <property type="entry name" value="Concanavalin A-like lectins/glucanases"/>
    <property type="match status" value="1"/>
</dbReference>
<evidence type="ECO:0000259" key="4">
    <source>
        <dbReference type="PROSITE" id="PS51820"/>
    </source>
</evidence>
<keyword evidence="6" id="KW-1185">Reference proteome</keyword>
<comment type="caution">
    <text evidence="5">The sequence shown here is derived from an EMBL/GenBank/DDBJ whole genome shotgun (WGS) entry which is preliminary data.</text>
</comment>
<feature type="compositionally biased region" description="Low complexity" evidence="3">
    <location>
        <begin position="105"/>
        <end position="116"/>
    </location>
</feature>
<dbReference type="InterPro" id="IPR018511">
    <property type="entry name" value="Hemolysin-typ_Ca-bd_CS"/>
</dbReference>
<proteinExistence type="predicted"/>
<accession>A0ABS5DX46</accession>
<keyword evidence="2" id="KW-0964">Secreted</keyword>
<feature type="region of interest" description="Disordered" evidence="3">
    <location>
        <begin position="83"/>
        <end position="227"/>
    </location>
</feature>
<dbReference type="Pfam" id="PF07691">
    <property type="entry name" value="PA14"/>
    <property type="match status" value="1"/>
</dbReference>
<dbReference type="SMART" id="SM00758">
    <property type="entry name" value="PA14"/>
    <property type="match status" value="1"/>
</dbReference>
<organism evidence="5 6">
    <name type="scientific">Ideonella paludis</name>
    <dbReference type="NCBI Taxonomy" id="1233411"/>
    <lineage>
        <taxon>Bacteria</taxon>
        <taxon>Pseudomonadati</taxon>
        <taxon>Pseudomonadota</taxon>
        <taxon>Betaproteobacteria</taxon>
        <taxon>Burkholderiales</taxon>
        <taxon>Sphaerotilaceae</taxon>
        <taxon>Ideonella</taxon>
    </lineage>
</organism>
<comment type="subcellular location">
    <subcellularLocation>
        <location evidence="1">Secreted</location>
    </subcellularLocation>
</comment>
<dbReference type="Gene3D" id="2.150.10.10">
    <property type="entry name" value="Serralysin-like metalloprotease, C-terminal"/>
    <property type="match status" value="23"/>
</dbReference>
<dbReference type="PROSITE" id="PS51820">
    <property type="entry name" value="PA14"/>
    <property type="match status" value="1"/>
</dbReference>
<feature type="compositionally biased region" description="Polar residues" evidence="3">
    <location>
        <begin position="194"/>
        <end position="207"/>
    </location>
</feature>
<evidence type="ECO:0000256" key="1">
    <source>
        <dbReference type="ARBA" id="ARBA00004613"/>
    </source>
</evidence>
<protein>
    <recommendedName>
        <fullName evidence="4">PA14 domain-containing protein</fullName>
    </recommendedName>
</protein>
<evidence type="ECO:0000256" key="3">
    <source>
        <dbReference type="SAM" id="MobiDB-lite"/>
    </source>
</evidence>
<evidence type="ECO:0000256" key="2">
    <source>
        <dbReference type="ARBA" id="ARBA00022525"/>
    </source>
</evidence>
<dbReference type="Proteomes" id="UP000672097">
    <property type="component" value="Unassembled WGS sequence"/>
</dbReference>
<sequence>MHQIPDGGVAQLPITKAAIKGVSISGTDMVLTLADGSQHLLRDFALKVALQPQLQLNLGGQVISGKDLMKLVGKVDLSEATARVVQTPGSSDDTPAPDTKKKAAAADADPADAKAAQSDHAEASAKPSQPPAPEGIAKAELTSAGGKDADFKNEAPPTLAAPPVVQGSPSAPPGNNNPPPPPPPPPDTIGIKATWTNVAGQTTSQADGKSVITGAGGSPRSGTDASIAAQGEREQILGTAADERIVGDGAAALGQGWARVLTLNLSGRLDLSVKSVEITGLPDNFVVTGATQTGNGWKLELPPDLAANGNRLQVTLQYPIAADGSPFSPSLFDLSIKATGTMDGKDIEGSRVIPAILRDVVAPEDMAYSAGGKEGVVFPAFGLGDEILAGGGQDEVLAGFGHDIVWGQAGDDTLKGEAGNDTLIGGIGADLLDGGTGRDAASYISSADGVSIDLAQGLAEGGDAQGDRLLDIENLIGSTQQDLLRGDAQANRLDGGDGDDVLEGRAGADTLLGGDGVDRAEYSSSQTGVTVNLASGSGSGGDAEGDSLIGIESVVGSAFNDKLIGDALANQLEGREGNDTLDGGAGNDTLKGGAGIDTATFAASGAAVNVSLGTGQGAGGDAEGDQLEDIENLIGSKFADELSGNEGANQLEGGAGDDWLEGNGGADTLVGGTGIDTASYLEATSGVIASLADPSRNTGDALGDSYSSIENLEGSEYDDILSGDALANTLYGGPGNDQMFGAEGADTLVGGAGRDSLDGGAGLDTASYASSNEAVTVDLSAGLGSGGDADGDQLAAIENLIGSRYADRLMGDAEANLLNGGRGADTLTGGAGADTLMGSDGSDMADYSTSSSGVIINLSTGFTEGGDAAGDVFQFIENLSGSQGHDALTGDGSANTLLGQDGDDTLAGLLGNDQLDGGSGDDTVIGGSGADTLTGGSGSDTAIYAESAAAVQVNLSSGQGKGGDAEGDRLQGIENLVGSDGNDSFVGSADANRLEGGKGDDTLEGGAGADVLVGGLGRDTASYAGAQAGLTAQLKQPAQNTGDAAADSYDGIENLLGSAFEDVLGGDDEANQLSGGQGQDTLIGGLGADSLIGGDGEDTASYAVSAQAVAVDLQANLGQGGEAEGDSFDSIENLLGSAGADTLSGDAGANRLSGGDGNDVLEGRAGADTLEGGDGFDVASYASAAVAVTASLAQPGQNTGDAAGDQTLSIEGLRGSQYGDTLVGDVNANLLDGGLGDDLLQGGLGADTLQGGSGSDTASYALAQSGVVADLSQAGANTGEAAGDVYSSIEHLIGSALEDQLGGDANANRLRGEAGNDLLIGGAGADTLDGGSGTDTASYASSSAGVSVDLGSGQGRGGDAQGDQLSAIENLVGSALDDLLVGNSLANRLEGSDGHDSLDGGQGADTLVGGQGDDLYTVDNELDMVQEAGNAGTDSVKASVNHVLAANVENLQLVGSEHLEGTGNALANVLLGNDGDNLLDGAAGADTLAGGAGNDTYRVDNLGDAVSENPGEGTDRVIASISYRLGSDVENLTLTGSDDLSATGNELANRIDGNSGANRIDGGLGADTLSGGLGDDTYVVDNVNEVVVELNGQGQDRVLASVSATLSANVEDLELTGTAHTNATGNAQANLIVGNSGNNVLDGAAGADTLRGGAGDDTYVVDHLQDLTEEAAGEGVDLVRSSVSITLGANLENATLTGSQDIDATGNSDDNTLIGNDGANRLDGRAGADQMAGGAGDDTYLIDNAGDLVQEESGNGRDTVLSAISYALTDNVEDLLLQGSSSIDGTGNAGANQITGNAGNNRLDGGAGADTLIGGSGDDTYTVDNAGDQITEGSGDGTDTVRSGISWALGSNLENLTLTGRSAINATGNELDNVLLGNAGANRLDGGRGADLMAGAGGDDTYVVDNAADVVQEASGEGTDTVLSSLSLTLGDNLENLTLTGTAHLSATGNTLANVLIGNEGNNALDGKEGADTLQGGLGNDSYTVDHLDDVVVEENNAGLDVVYASVSTSLSDHVEQLRLTGTEAIDGTGNSLDNLILGNNADNTLDGGSGNDTLEGGAGNDTYVVDSADDVITELANKGTDTVRTTLSTTLGAHLENLTLLGSANLNATGNALANVLQGNAGNNRLDGDAGADSMAGGAGNDLYIVDDSGDQVTEGLNQGDDTVQASVSFTLGSNVERLTLTGTDAINATGNALDNVLTGNRGANTLDGGTGADSLVGGAGDDTYVVDNTGDVITENPGDGTDTVRSSISWALGATLENLTLTGSEHIDATGNSLANLIIGNAGNNLITSGGGADSLYGGAGDDSFALSDNNFAVADGGAGFDSLRIDALGVSNLSSLASRISAVEQLDLRGGTATNFSISDIDLNRSGLLGTDANNRLEVLTDNLVGARDVVLLSEAEFANVSSVANATNVVLSTGTAGKLFTAIAQGHAGVAVDANALVMPQLDELASNWGRILDPLTGIAGLSTWLDGTDLNGDGLAQGASETVGLRSGGSTLATWADKSGQGNDLVSGAANSSPTLTANGINGLSTIRFDGNDVLTSSLNFGNTYTVFAVGSMAGTQNGRLVASSTNNWLMGWWGGKQDQYHAENWVSNPNTPVVANQTKLYSAVGNAGAGALYSNGTAVPATSSWTGTLGKISLGGSPVWGEYSKGDLGEVWVFNRALTDIQRQAVEAYLRGKWTGQNASVAPLGSIGFDDSWTNAKVAFGSASADSMTASYDLAVARGAGRMDAVLFGGAGADNLTGAARVDALYGADGNDSLDGGAEGDWMVGGNGDDTYVVDNVGDSVVELAGGGNDTVRSSISLRLQLNVENLTLTGNSSLNAYGNDLDNLLTGNAAANVLDGGRGSDTMNGGDGNDTYYVDNVGDTISDSGGNDSVFSSINFTLTDASGLDNLQLFGLGNLVGVGNSFNNTLSFSTDGGTSTLVGGTGNDTYRLIDYSNGTLNTANAVTELVGEGTDTLWVQRNNSGTAVTVTLAANAEILDLTATWGVSGVGTSASDTLMGTWRWGGYSGNPNSLAGGDGNDTYVVYSLYTNVVETATGGTDTVDARNLHFRLPNDVENLTGANAGGDSNLFGNALNNRITGNANSNILDGASGADTLEGGAGDDTFVVDNAADTLTDSSGTDTVRTSLSSFTLASSLERLVFTGTGTNTGVGNANNNILVGNLGNDSLDGSTGDDTLVGGNGGADSLIGGAGSDVLIAAEAQASTGVLSGLKAQYFNNQSWYGTPVLTRQDATVNFDWGSGSPAPGVVNVDNFSARWTGQLTLSAAEAGTYTFRGSADDTLMVWIDGQMVLHNGGTWNNQVTSLPLVLSAGTHTIRVDTNEGGGGATALLSWAKQGNASYTAIPNANLSSGTPISTDTQGDSLVGGAGNDMLQGSDANDTLVGGTGDDTYIASGGNDTITELAGEGVDTLQTSVSSDLTGTQLENINLMGSGNVNATGNLMANVLTGNRGNNVLDGGDGNDSLVGHGGVDTLQGGLGNDNLMADGGSSLDGGDGDDILTLATVWSPGALGSGLALWLDAADVDGDGSREGIAESGLNAGALITWIDKSGNGRHAMTGETFQQPQVVQGGMNGLATVRFDGVNDGMTLSGLPTLNGNTNSLFWVQRTSDTNYMPLTSNNGINGWFLIGAINENSTDIGGTGNLYATSALYKNGALANWTTRNSVYTGLNGSTNTVAIVNQPLGFNGGLTLANGYGSANSNWNFAGDESEIIVTTNTLDLATRQVMEGYLAWKWGTQGLLPASHPYKTSAPLLYASTGGSLQGGAGQDTLTGGLGHDTLDGGLGADSMAGGLGDDRYLVDDAADTVVEAAGGGVDTVLTSLSTTLAAEVENLTLTGTAAIDGTGNALDNQLTGNSANNILTGLAGNDTLDGGAGVDTLVGGQGDDSYVVDTLTDQITELAGEGSDTVLASLNYSLAAELENLTLTGSANLNGSGNAVDNLLTGNSGHNQLAGLAGNDTVSGGAGNDTLDGGSGNDSLTGGSGDDLYLVDTSGDTVTEAADEGTDTVQSTVSHALAAHVENLTLLGSAHLNATGNSQANLLVGNSGNNALDGGGGADTMVGGLGNDVYIVDSSLDVVQEVSGQGVDTVHSSVSYTLADPLENLTLTGSADLSGSGNAANNVLLGNSGGNSLSGGAGDDQLDGGAGADTLAGGSGDDSYLVDHLGDVVNELTGEGIDSVNASVSHSLGANVENLSLSGSADLNGTGNALNNSLTGNSGANRLDGGSGQDTLSGGLGDDVYVVDSASDQVIEAADQGADRVEAGVDWVLGANLEHLSLTGSAHLRGEGNALNNVITGNSGHNTLVGGGGVDSLRGEAGDDSLVLNSATNIGQVDGGSGYDTLTLLAPESDIDLSDWVGQVSQIEQIKLSDGQGGDTLTVDLNALLGLTDANHHLNIELDSGDQFQLLGEHDEGTISVDANGFMTVLYQVYADPSRSTVASTVEVHYRPDPVPAG</sequence>
<dbReference type="PRINTS" id="PR00313">
    <property type="entry name" value="CABNDNGRPT"/>
</dbReference>